<dbReference type="Proteomes" id="UP001266099">
    <property type="component" value="Unassembled WGS sequence"/>
</dbReference>
<accession>A0ABU1T3P9</accession>
<comment type="caution">
    <text evidence="1">The sequence shown here is derived from an EMBL/GenBank/DDBJ whole genome shotgun (WGS) entry which is preliminary data.</text>
</comment>
<name>A0ABU1T3P9_9ACTO</name>
<organism evidence="1 2">
    <name type="scientific">Arcanobacterium hippocoleae</name>
    <dbReference type="NCBI Taxonomy" id="149017"/>
    <lineage>
        <taxon>Bacteria</taxon>
        <taxon>Bacillati</taxon>
        <taxon>Actinomycetota</taxon>
        <taxon>Actinomycetes</taxon>
        <taxon>Actinomycetales</taxon>
        <taxon>Actinomycetaceae</taxon>
        <taxon>Arcanobacterium</taxon>
    </lineage>
</organism>
<dbReference type="RefSeq" id="WP_309957553.1">
    <property type="nucleotide sequence ID" value="NZ_CP136414.1"/>
</dbReference>
<evidence type="ECO:0000313" key="1">
    <source>
        <dbReference type="EMBL" id="MDR6939881.1"/>
    </source>
</evidence>
<sequence length="65" mass="7161">MNSLQNSIPFVVLRGVAPLEFSGIIVERFARSHEISAEVLGISPSFAQKFVICVDQAHRKHGAVR</sequence>
<reference evidence="1 2" key="1">
    <citation type="submission" date="2023-07" db="EMBL/GenBank/DDBJ databases">
        <title>Sequencing the genomes of 1000 actinobacteria strains.</title>
        <authorList>
            <person name="Klenk H.-P."/>
        </authorList>
    </citation>
    <scope>NUCLEOTIDE SEQUENCE [LARGE SCALE GENOMIC DNA]</scope>
    <source>
        <strain evidence="1 2">DSM 15539</strain>
    </source>
</reference>
<keyword evidence="2" id="KW-1185">Reference proteome</keyword>
<evidence type="ECO:0000313" key="2">
    <source>
        <dbReference type="Proteomes" id="UP001266099"/>
    </source>
</evidence>
<gene>
    <name evidence="1" type="ORF">J2S36_001424</name>
</gene>
<protein>
    <submittedName>
        <fullName evidence="1">Uncharacterized protein</fullName>
    </submittedName>
</protein>
<dbReference type="EMBL" id="JAVDUJ010000001">
    <property type="protein sequence ID" value="MDR6939881.1"/>
    <property type="molecule type" value="Genomic_DNA"/>
</dbReference>
<proteinExistence type="predicted"/>